<evidence type="ECO:0000256" key="1">
    <source>
        <dbReference type="SAM" id="SignalP"/>
    </source>
</evidence>
<protein>
    <submittedName>
        <fullName evidence="2">Uncharacterized protein</fullName>
    </submittedName>
</protein>
<reference evidence="2 3" key="1">
    <citation type="submission" date="2016-11" db="EMBL/GenBank/DDBJ databases">
        <authorList>
            <person name="Jaros S."/>
            <person name="Januszkiewicz K."/>
            <person name="Wedrychowicz H."/>
        </authorList>
    </citation>
    <scope>NUCLEOTIDE SEQUENCE [LARGE SCALE GENOMIC DNA]</scope>
    <source>
        <strain evidence="2 3">DSM 24574</strain>
    </source>
</reference>
<dbReference type="Proteomes" id="UP000184212">
    <property type="component" value="Unassembled WGS sequence"/>
</dbReference>
<evidence type="ECO:0000313" key="3">
    <source>
        <dbReference type="Proteomes" id="UP000184212"/>
    </source>
</evidence>
<feature type="signal peptide" evidence="1">
    <location>
        <begin position="1"/>
        <end position="20"/>
    </location>
</feature>
<accession>A0A1M5VWZ8</accession>
<gene>
    <name evidence="2" type="ORF">SAMN04488109_5492</name>
</gene>
<dbReference type="AlphaFoldDB" id="A0A1M5VWZ8"/>
<organism evidence="2 3">
    <name type="scientific">Chryseolinea serpens</name>
    <dbReference type="NCBI Taxonomy" id="947013"/>
    <lineage>
        <taxon>Bacteria</taxon>
        <taxon>Pseudomonadati</taxon>
        <taxon>Bacteroidota</taxon>
        <taxon>Cytophagia</taxon>
        <taxon>Cytophagales</taxon>
        <taxon>Fulvivirgaceae</taxon>
        <taxon>Chryseolinea</taxon>
    </lineage>
</organism>
<keyword evidence="1" id="KW-0732">Signal</keyword>
<keyword evidence="3" id="KW-1185">Reference proteome</keyword>
<dbReference type="PROSITE" id="PS51257">
    <property type="entry name" value="PROKAR_LIPOPROTEIN"/>
    <property type="match status" value="1"/>
</dbReference>
<dbReference type="RefSeq" id="WP_073140977.1">
    <property type="nucleotide sequence ID" value="NZ_FQWQ01000004.1"/>
</dbReference>
<feature type="chain" id="PRO_5012612701" evidence="1">
    <location>
        <begin position="21"/>
        <end position="151"/>
    </location>
</feature>
<sequence>MIKNLTQTLFAALFFALLIACGTKKETTATETATDSTSADADEWKAMDDFHMIMAESFHPFKDSANLAPAKAKAAELAASAEQWLAAPLPEKVNNANVKAKLEALKIKTTAFVETSKSTDDKVVGDALTELHDMFHELQEAWYAGHGEHHH</sequence>
<name>A0A1M5VWZ8_9BACT</name>
<dbReference type="STRING" id="947013.SAMN04488109_5492"/>
<proteinExistence type="predicted"/>
<evidence type="ECO:0000313" key="2">
    <source>
        <dbReference type="EMBL" id="SHH79829.1"/>
    </source>
</evidence>
<dbReference type="OrthoDB" id="9803764at2"/>
<dbReference type="EMBL" id="FQWQ01000004">
    <property type="protein sequence ID" value="SHH79829.1"/>
    <property type="molecule type" value="Genomic_DNA"/>
</dbReference>